<proteinExistence type="predicted"/>
<name>W9JAZ5_FUSOX</name>
<accession>W9JAZ5</accession>
<evidence type="ECO:0000313" key="1">
    <source>
        <dbReference type="EMBL" id="EWZ29041.1"/>
    </source>
</evidence>
<reference evidence="1" key="1">
    <citation type="submission" date="2011-06" db="EMBL/GenBank/DDBJ databases">
        <title>The Genome Sequence of Fusarium oxysporum Fo47.</title>
        <authorList>
            <consortium name="The Broad Institute Genome Sequencing Platform"/>
            <person name="Ma L.-J."/>
            <person name="Gale L.R."/>
            <person name="Schwartz D.C."/>
            <person name="Zhou S."/>
            <person name="Corby-Kistler H."/>
            <person name="Young S.K."/>
            <person name="Zeng Q."/>
            <person name="Gargeya S."/>
            <person name="Fitzgerald M."/>
            <person name="Haas B."/>
            <person name="Abouelleil A."/>
            <person name="Alvarado L."/>
            <person name="Arachchi H.M."/>
            <person name="Berlin A."/>
            <person name="Brown A."/>
            <person name="Chapman S.B."/>
            <person name="Chen Z."/>
            <person name="Dunbar C."/>
            <person name="Freedman E."/>
            <person name="Gearin G."/>
            <person name="Gellesch M."/>
            <person name="Goldberg J."/>
            <person name="Griggs A."/>
            <person name="Gujja S."/>
            <person name="Heiman D."/>
            <person name="Howarth C."/>
            <person name="Larson L."/>
            <person name="Lui A."/>
            <person name="MacDonald P.J.P."/>
            <person name="Mehta T."/>
            <person name="Montmayeur A."/>
            <person name="Murphy C."/>
            <person name="Neiman D."/>
            <person name="Pearson M."/>
            <person name="Priest M."/>
            <person name="Roberts A."/>
            <person name="Saif S."/>
            <person name="Shea T."/>
            <person name="Shenoy N."/>
            <person name="Sisk P."/>
            <person name="Stolte C."/>
            <person name="Sykes S."/>
            <person name="Wortman J."/>
            <person name="Nusbaum C."/>
            <person name="Birren B."/>
        </authorList>
    </citation>
    <scope>NUCLEOTIDE SEQUENCE [LARGE SCALE GENOMIC DNA]</scope>
    <source>
        <strain evidence="1">Fo47</strain>
    </source>
</reference>
<dbReference type="AlphaFoldDB" id="W9JAZ5"/>
<gene>
    <name evidence="1" type="ORF">FOZG_17330</name>
</gene>
<organism evidence="1">
    <name type="scientific">Fusarium oxysporum Fo47</name>
    <dbReference type="NCBI Taxonomy" id="660027"/>
    <lineage>
        <taxon>Eukaryota</taxon>
        <taxon>Fungi</taxon>
        <taxon>Dikarya</taxon>
        <taxon>Ascomycota</taxon>
        <taxon>Pezizomycotina</taxon>
        <taxon>Sordariomycetes</taxon>
        <taxon>Hypocreomycetidae</taxon>
        <taxon>Hypocreales</taxon>
        <taxon>Nectriaceae</taxon>
        <taxon>Fusarium</taxon>
        <taxon>Fusarium oxysporum species complex</taxon>
    </lineage>
</organism>
<sequence length="99" mass="10669">MTKLVYPELQGILGTRLGNPLPVHTPASISTYPFHGTLSWMGGLCNGQLHGMDGNGCTDHPFPRRGYVDGGRGMDRQPVHVGAPNTQIPLPAPLYHNIV</sequence>
<dbReference type="VEuPathDB" id="FungiDB:FOZG_17330"/>
<dbReference type="EMBL" id="JH717916">
    <property type="protein sequence ID" value="EWZ29041.1"/>
    <property type="molecule type" value="Genomic_DNA"/>
</dbReference>
<dbReference type="HOGENOM" id="CLU_2320501_0_0_1"/>
<reference evidence="1" key="2">
    <citation type="submission" date="2012-06" db="EMBL/GenBank/DDBJ databases">
        <title>Annotation of the Genome Sequence of Fusarium oxysporum Fo47.</title>
        <authorList>
            <consortium name="The Broad Institute Genomics Platform"/>
            <person name="Ma L.-J."/>
            <person name="Corby-Kistler H."/>
            <person name="Broz K."/>
            <person name="Gale L.R."/>
            <person name="Jonkers W."/>
            <person name="O'Donnell K."/>
            <person name="Ploetz R."/>
            <person name="Steinberg C."/>
            <person name="Schwartz D.C."/>
            <person name="VanEtten H."/>
            <person name="Zhou S."/>
            <person name="Young S.K."/>
            <person name="Zeng Q."/>
            <person name="Gargeya S."/>
            <person name="Fitzgerald M."/>
            <person name="Abouelleil A."/>
            <person name="Alvarado L."/>
            <person name="Chapman S.B."/>
            <person name="Gainer-Dewar J."/>
            <person name="Goldberg J."/>
            <person name="Griggs A."/>
            <person name="Gujja S."/>
            <person name="Hansen M."/>
            <person name="Howarth C."/>
            <person name="Imamovic A."/>
            <person name="Ireland A."/>
            <person name="Larimer J."/>
            <person name="McCowan C."/>
            <person name="Murphy C."/>
            <person name="Pearson M."/>
            <person name="Poon T.W."/>
            <person name="Priest M."/>
            <person name="Roberts A."/>
            <person name="Saif S."/>
            <person name="Shea T."/>
            <person name="Sykes S."/>
            <person name="Wortman J."/>
            <person name="Nusbaum C."/>
            <person name="Birren B."/>
        </authorList>
    </citation>
    <scope>NUCLEOTIDE SEQUENCE</scope>
    <source>
        <strain evidence="1">Fo47</strain>
    </source>
</reference>
<dbReference type="Proteomes" id="UP000030766">
    <property type="component" value="Unassembled WGS sequence"/>
</dbReference>
<protein>
    <submittedName>
        <fullName evidence="1">Uncharacterized protein</fullName>
    </submittedName>
</protein>